<organism evidence="9 10">
    <name type="scientific">Neogobius melanostomus</name>
    <name type="common">round goby</name>
    <dbReference type="NCBI Taxonomy" id="47308"/>
    <lineage>
        <taxon>Eukaryota</taxon>
        <taxon>Metazoa</taxon>
        <taxon>Chordata</taxon>
        <taxon>Craniata</taxon>
        <taxon>Vertebrata</taxon>
        <taxon>Euteleostomi</taxon>
        <taxon>Actinopterygii</taxon>
        <taxon>Neopterygii</taxon>
        <taxon>Teleostei</taxon>
        <taxon>Neoteleostei</taxon>
        <taxon>Acanthomorphata</taxon>
        <taxon>Gobiaria</taxon>
        <taxon>Gobiiformes</taxon>
        <taxon>Gobioidei</taxon>
        <taxon>Gobiidae</taxon>
        <taxon>Benthophilinae</taxon>
        <taxon>Neogobiini</taxon>
        <taxon>Neogobius</taxon>
    </lineage>
</organism>
<evidence type="ECO:0000256" key="7">
    <source>
        <dbReference type="ARBA" id="ARBA00032516"/>
    </source>
</evidence>
<dbReference type="SMART" id="SM00737">
    <property type="entry name" value="ML"/>
    <property type="match status" value="1"/>
</dbReference>
<keyword evidence="4" id="KW-0964">Secreted</keyword>
<dbReference type="InterPro" id="IPR033916">
    <property type="entry name" value="ML_Npc2-like"/>
</dbReference>
<dbReference type="AlphaFoldDB" id="A0A8C6WL52"/>
<dbReference type="GO" id="GO:0032367">
    <property type="term" value="P:intracellular cholesterol transport"/>
    <property type="evidence" value="ECO:0007669"/>
    <property type="project" value="InterPro"/>
</dbReference>
<feature type="domain" description="MD-2-related lipid-recognition" evidence="8">
    <location>
        <begin position="37"/>
        <end position="160"/>
    </location>
</feature>
<evidence type="ECO:0000259" key="8">
    <source>
        <dbReference type="SMART" id="SM00737"/>
    </source>
</evidence>
<evidence type="ECO:0000313" key="10">
    <source>
        <dbReference type="Proteomes" id="UP000694523"/>
    </source>
</evidence>
<evidence type="ECO:0000256" key="5">
    <source>
        <dbReference type="ARBA" id="ARBA00022729"/>
    </source>
</evidence>
<comment type="similarity">
    <text evidence="2">Belongs to the NPC2 family.</text>
</comment>
<keyword evidence="6" id="KW-1015">Disulfide bond</keyword>
<dbReference type="GO" id="GO:0007399">
    <property type="term" value="P:nervous system development"/>
    <property type="evidence" value="ECO:0007669"/>
    <property type="project" value="UniProtKB-ARBA"/>
</dbReference>
<keyword evidence="5" id="KW-0732">Signal</keyword>
<dbReference type="PANTHER" id="PTHR11306:SF68">
    <property type="entry name" value="NPC INTRACELLULAR CHOLESTEROL TRANSPORTER 2"/>
    <property type="match status" value="1"/>
</dbReference>
<evidence type="ECO:0000256" key="4">
    <source>
        <dbReference type="ARBA" id="ARBA00022525"/>
    </source>
</evidence>
<dbReference type="SUPFAM" id="SSF81296">
    <property type="entry name" value="E set domains"/>
    <property type="match status" value="1"/>
</dbReference>
<keyword evidence="10" id="KW-1185">Reference proteome</keyword>
<dbReference type="GO" id="GO:0015485">
    <property type="term" value="F:cholesterol binding"/>
    <property type="evidence" value="ECO:0007669"/>
    <property type="project" value="TreeGrafter"/>
</dbReference>
<evidence type="ECO:0000256" key="1">
    <source>
        <dbReference type="ARBA" id="ARBA00004613"/>
    </source>
</evidence>
<reference evidence="9" key="1">
    <citation type="submission" date="2025-08" db="UniProtKB">
        <authorList>
            <consortium name="Ensembl"/>
        </authorList>
    </citation>
    <scope>IDENTIFICATION</scope>
</reference>
<dbReference type="InterPro" id="IPR014756">
    <property type="entry name" value="Ig_E-set"/>
</dbReference>
<dbReference type="Proteomes" id="UP000694523">
    <property type="component" value="Unplaced"/>
</dbReference>
<evidence type="ECO:0000313" key="9">
    <source>
        <dbReference type="Ensembl" id="ENSNMLP00000014980.1"/>
    </source>
</evidence>
<dbReference type="CDD" id="cd00916">
    <property type="entry name" value="Npc2_like"/>
    <property type="match status" value="1"/>
</dbReference>
<dbReference type="PANTHER" id="PTHR11306">
    <property type="entry name" value="NIEMANN PICK TYPE C2 PROTEIN NPC2-RELATED"/>
    <property type="match status" value="1"/>
</dbReference>
<name>A0A8C6WL52_9GOBI</name>
<reference evidence="9" key="2">
    <citation type="submission" date="2025-09" db="UniProtKB">
        <authorList>
            <consortium name="Ensembl"/>
        </authorList>
    </citation>
    <scope>IDENTIFICATION</scope>
</reference>
<dbReference type="Gene3D" id="2.60.40.770">
    <property type="match status" value="1"/>
</dbReference>
<proteinExistence type="inferred from homology"/>
<comment type="subcellular location">
    <subcellularLocation>
        <location evidence="1">Secreted</location>
    </subcellularLocation>
</comment>
<protein>
    <recommendedName>
        <fullName evidence="3">NPC intracellular cholesterol transporter 2</fullName>
    </recommendedName>
    <alternativeName>
        <fullName evidence="7">Epididymal secretory protein E1</fullName>
    </alternativeName>
</protein>
<dbReference type="GO" id="GO:0005576">
    <property type="term" value="C:extracellular region"/>
    <property type="evidence" value="ECO:0007669"/>
    <property type="project" value="UniProtKB-SubCell"/>
</dbReference>
<evidence type="ECO:0000256" key="2">
    <source>
        <dbReference type="ARBA" id="ARBA00006370"/>
    </source>
</evidence>
<evidence type="ECO:0000256" key="3">
    <source>
        <dbReference type="ARBA" id="ARBA00021477"/>
    </source>
</evidence>
<dbReference type="Pfam" id="PF02221">
    <property type="entry name" value="E1_DerP2_DerF2"/>
    <property type="match status" value="1"/>
</dbReference>
<dbReference type="InterPro" id="IPR039670">
    <property type="entry name" value="NPC2-like"/>
</dbReference>
<dbReference type="Ensembl" id="ENSNMLT00000016835.1">
    <property type="protein sequence ID" value="ENSNMLP00000014980.1"/>
    <property type="gene ID" value="ENSNMLG00000009963.1"/>
</dbReference>
<dbReference type="InterPro" id="IPR003172">
    <property type="entry name" value="ML_dom"/>
</dbReference>
<evidence type="ECO:0000256" key="6">
    <source>
        <dbReference type="ARBA" id="ARBA00023157"/>
    </source>
</evidence>
<sequence length="164" mass="18002">MYFPCFSVTNNDDMDSWKSFILLLCVIPFTCAEIVKFVDCGSSTGKVSIVDITPCPSLPCPLKKGGNYSVNVTFVSGEYDSTQKSTAVVHGVIAGVPIPFQIPQSDGCKSGINCPIHKESSYHYVATLPVKSEYPCLKVTVEWELKDDGNNDMFCIKFPIEIVN</sequence>
<accession>A0A8C6WL52</accession>
<dbReference type="FunFam" id="2.60.40.770:FF:000001">
    <property type="entry name" value="NPC intracellular cholesterol transporter 2"/>
    <property type="match status" value="1"/>
</dbReference>
<dbReference type="GO" id="GO:0033344">
    <property type="term" value="P:cholesterol efflux"/>
    <property type="evidence" value="ECO:0007669"/>
    <property type="project" value="TreeGrafter"/>
</dbReference>